<evidence type="ECO:0000313" key="6">
    <source>
        <dbReference type="Proteomes" id="UP001500280"/>
    </source>
</evidence>
<evidence type="ECO:0000313" key="5">
    <source>
        <dbReference type="EMBL" id="GAA1668147.1"/>
    </source>
</evidence>
<keyword evidence="4" id="KW-0732">Signal</keyword>
<dbReference type="Proteomes" id="UP001500280">
    <property type="component" value="Unassembled WGS sequence"/>
</dbReference>
<protein>
    <submittedName>
        <fullName evidence="5">Lipase</fullName>
    </submittedName>
</protein>
<evidence type="ECO:0000256" key="3">
    <source>
        <dbReference type="ARBA" id="ARBA00023098"/>
    </source>
</evidence>
<dbReference type="EMBL" id="BAAANF010000002">
    <property type="protein sequence ID" value="GAA1668147.1"/>
    <property type="molecule type" value="Genomic_DNA"/>
</dbReference>
<feature type="chain" id="PRO_5046186209" evidence="4">
    <location>
        <begin position="26"/>
        <end position="371"/>
    </location>
</feature>
<dbReference type="InterPro" id="IPR029058">
    <property type="entry name" value="AB_hydrolase_fold"/>
</dbReference>
<evidence type="ECO:0000256" key="1">
    <source>
        <dbReference type="ARBA" id="ARBA00022801"/>
    </source>
</evidence>
<dbReference type="PANTHER" id="PTHR10272:SF0">
    <property type="entry name" value="PLATELET-ACTIVATING FACTOR ACETYLHYDROLASE"/>
    <property type="match status" value="1"/>
</dbReference>
<keyword evidence="1" id="KW-0378">Hydrolase</keyword>
<reference evidence="6" key="1">
    <citation type="journal article" date="2019" name="Int. J. Syst. Evol. Microbiol.">
        <title>The Global Catalogue of Microorganisms (GCM) 10K type strain sequencing project: providing services to taxonomists for standard genome sequencing and annotation.</title>
        <authorList>
            <consortium name="The Broad Institute Genomics Platform"/>
            <consortium name="The Broad Institute Genome Sequencing Center for Infectious Disease"/>
            <person name="Wu L."/>
            <person name="Ma J."/>
        </authorList>
    </citation>
    <scope>NUCLEOTIDE SEQUENCE [LARGE SCALE GENOMIC DNA]</scope>
    <source>
        <strain evidence="6">JCM 14307</strain>
    </source>
</reference>
<comment type="caution">
    <text evidence="5">The sequence shown here is derived from an EMBL/GenBank/DDBJ whole genome shotgun (WGS) entry which is preliminary data.</text>
</comment>
<gene>
    <name evidence="5" type="ORF">GCM10009745_08220</name>
</gene>
<dbReference type="RefSeq" id="WP_344145280.1">
    <property type="nucleotide sequence ID" value="NZ_BAAANF010000002.1"/>
</dbReference>
<keyword evidence="2" id="KW-0442">Lipid degradation</keyword>
<evidence type="ECO:0000256" key="2">
    <source>
        <dbReference type="ARBA" id="ARBA00022963"/>
    </source>
</evidence>
<name>A0ABP4S9H7_9ACTN</name>
<proteinExistence type="predicted"/>
<dbReference type="PANTHER" id="PTHR10272">
    <property type="entry name" value="PLATELET-ACTIVATING FACTOR ACETYLHYDROLASE"/>
    <property type="match status" value="1"/>
</dbReference>
<evidence type="ECO:0000256" key="4">
    <source>
        <dbReference type="SAM" id="SignalP"/>
    </source>
</evidence>
<dbReference type="SUPFAM" id="SSF53474">
    <property type="entry name" value="alpha/beta-Hydrolases"/>
    <property type="match status" value="1"/>
</dbReference>
<organism evidence="5 6">
    <name type="scientific">Kribbella yunnanensis</name>
    <dbReference type="NCBI Taxonomy" id="190194"/>
    <lineage>
        <taxon>Bacteria</taxon>
        <taxon>Bacillati</taxon>
        <taxon>Actinomycetota</taxon>
        <taxon>Actinomycetes</taxon>
        <taxon>Propionibacteriales</taxon>
        <taxon>Kribbellaceae</taxon>
        <taxon>Kribbella</taxon>
    </lineage>
</organism>
<keyword evidence="6" id="KW-1185">Reference proteome</keyword>
<dbReference type="Pfam" id="PF03403">
    <property type="entry name" value="PAF-AH_p_II"/>
    <property type="match status" value="1"/>
</dbReference>
<keyword evidence="3" id="KW-0443">Lipid metabolism</keyword>
<feature type="signal peptide" evidence="4">
    <location>
        <begin position="1"/>
        <end position="25"/>
    </location>
</feature>
<accession>A0ABP4S9H7</accession>
<dbReference type="Gene3D" id="3.40.50.1820">
    <property type="entry name" value="alpha/beta hydrolase"/>
    <property type="match status" value="1"/>
</dbReference>
<sequence length="371" mass="39884">MHKFRALLTSIGMLAALMVAAPASAAPPSPLTIPAPTGKLYVGTKTFHLVDQARVDPWVPESGARQLMVTMFYPAWRALGAPHPYMTAGEARLFLDWLGASEVPAEQVAQTKSRAWVNAPAAGGSFPLIVLSPGFSYTRSTLTGLAEELASRGYVVALIGHNYESYGTEFPDGHVTTCVACGTANSVQITAVRTADVGFVINRLIGPEPVWPQGFNIIDTKLIGMAGHSIGGNSASQVMLNDRRVLAGINMDGTFFAPIPATGFTKPFLLLGNGDGHVPGGHEPSWDRDYPRLAGWKRWITFKKSDHASFTDLTVLTDQLGLSEPGGLEGARGLALTRTYVRAFFDQHLLGQPRPVLDGPTPENPEADFWF</sequence>